<evidence type="ECO:0000313" key="1">
    <source>
        <dbReference type="EMBL" id="KAL2726952.1"/>
    </source>
</evidence>
<feature type="non-terminal residue" evidence="1">
    <location>
        <position position="114"/>
    </location>
</feature>
<dbReference type="EMBL" id="JAUDFV010000133">
    <property type="protein sequence ID" value="KAL2726952.1"/>
    <property type="molecule type" value="Genomic_DNA"/>
</dbReference>
<gene>
    <name evidence="1" type="ORF">V1478_007230</name>
</gene>
<reference evidence="1 2" key="1">
    <citation type="journal article" date="2024" name="Ann. Entomol. Soc. Am.">
        <title>Genomic analyses of the southern and eastern yellowjacket wasps (Hymenoptera: Vespidae) reveal evolutionary signatures of social life.</title>
        <authorList>
            <person name="Catto M.A."/>
            <person name="Caine P.B."/>
            <person name="Orr S.E."/>
            <person name="Hunt B.G."/>
            <person name="Goodisman M.A.D."/>
        </authorList>
    </citation>
    <scope>NUCLEOTIDE SEQUENCE [LARGE SCALE GENOMIC DNA]</scope>
    <source>
        <strain evidence="1">233</strain>
        <tissue evidence="1">Head and thorax</tissue>
    </source>
</reference>
<comment type="caution">
    <text evidence="1">The sequence shown here is derived from an EMBL/GenBank/DDBJ whole genome shotgun (WGS) entry which is preliminary data.</text>
</comment>
<keyword evidence="2" id="KW-1185">Reference proteome</keyword>
<evidence type="ECO:0000313" key="2">
    <source>
        <dbReference type="Proteomes" id="UP001607302"/>
    </source>
</evidence>
<dbReference type="AlphaFoldDB" id="A0ABD2B2J0"/>
<organism evidence="1 2">
    <name type="scientific">Vespula squamosa</name>
    <name type="common">Southern yellow jacket</name>
    <name type="synonym">Wasp</name>
    <dbReference type="NCBI Taxonomy" id="30214"/>
    <lineage>
        <taxon>Eukaryota</taxon>
        <taxon>Metazoa</taxon>
        <taxon>Ecdysozoa</taxon>
        <taxon>Arthropoda</taxon>
        <taxon>Hexapoda</taxon>
        <taxon>Insecta</taxon>
        <taxon>Pterygota</taxon>
        <taxon>Neoptera</taxon>
        <taxon>Endopterygota</taxon>
        <taxon>Hymenoptera</taxon>
        <taxon>Apocrita</taxon>
        <taxon>Aculeata</taxon>
        <taxon>Vespoidea</taxon>
        <taxon>Vespidae</taxon>
        <taxon>Vespinae</taxon>
        <taxon>Vespula</taxon>
    </lineage>
</organism>
<proteinExistence type="predicted"/>
<sequence length="114" mass="13831">MSCIRPCLPSTHRLLWQSCRLLPHVILHFHRFRGTSCKPFEDLLYWKKTDEIGHKIYWLSSVTYERIERKSNDKPDPYFNEDKVTIIRKLSFHLFYKDSRDPLYAFRGYAFVCI</sequence>
<accession>A0ABD2B2J0</accession>
<name>A0ABD2B2J0_VESSQ</name>
<dbReference type="Proteomes" id="UP001607302">
    <property type="component" value="Unassembled WGS sequence"/>
</dbReference>
<protein>
    <submittedName>
        <fullName evidence="1">Uncharacterized protein</fullName>
    </submittedName>
</protein>